<dbReference type="Gene3D" id="1.10.10.10">
    <property type="entry name" value="Winged helix-like DNA-binding domain superfamily/Winged helix DNA-binding domain"/>
    <property type="match status" value="1"/>
</dbReference>
<proteinExistence type="predicted"/>
<reference evidence="4" key="1">
    <citation type="journal article" date="2019" name="Int. J. Syst. Evol. Microbiol.">
        <title>The Global Catalogue of Microorganisms (GCM) 10K type strain sequencing project: providing services to taxonomists for standard genome sequencing and annotation.</title>
        <authorList>
            <consortium name="The Broad Institute Genomics Platform"/>
            <consortium name="The Broad Institute Genome Sequencing Center for Infectious Disease"/>
            <person name="Wu L."/>
            <person name="Ma J."/>
        </authorList>
    </citation>
    <scope>NUCLEOTIDE SEQUENCE [LARGE SCALE GENOMIC DNA]</scope>
    <source>
        <strain evidence="4">JCM 17021</strain>
    </source>
</reference>
<organism evidence="3 4">
    <name type="scientific">Leifsonia kafniensis</name>
    <dbReference type="NCBI Taxonomy" id="475957"/>
    <lineage>
        <taxon>Bacteria</taxon>
        <taxon>Bacillati</taxon>
        <taxon>Actinomycetota</taxon>
        <taxon>Actinomycetes</taxon>
        <taxon>Micrococcales</taxon>
        <taxon>Microbacteriaceae</taxon>
        <taxon>Leifsonia</taxon>
    </lineage>
</organism>
<dbReference type="Pfam" id="PF01035">
    <property type="entry name" value="DNA_binding_1"/>
    <property type="match status" value="1"/>
</dbReference>
<dbReference type="NCBIfam" id="TIGR00589">
    <property type="entry name" value="ogt"/>
    <property type="match status" value="1"/>
</dbReference>
<protein>
    <recommendedName>
        <fullName evidence="2">Methylated-DNA-[protein]-cysteine S-methyltransferase DNA binding domain-containing protein</fullName>
    </recommendedName>
</protein>
<sequence>MRIGYADQLPLDAFGEHPSPLLDAAVLQLTEYFAGTRTTFDLPLSLDHGTEFQQRVWSALKAIPFGTATSYGAVAQAVGQPGAGRSVGGAIAANPLPLFIGCHRVLSVSGEITGYSQGAGVVTKAWLLTHERIPFVVAPPRIETDPVGAILDLIEVDVV</sequence>
<comment type="caution">
    <text evidence="3">The sequence shown here is derived from an EMBL/GenBank/DDBJ whole genome shotgun (WGS) entry which is preliminary data.</text>
</comment>
<evidence type="ECO:0000259" key="2">
    <source>
        <dbReference type="Pfam" id="PF01035"/>
    </source>
</evidence>
<dbReference type="InterPro" id="IPR036217">
    <property type="entry name" value="MethylDNA_cys_MeTrfase_DNAb"/>
</dbReference>
<dbReference type="Gene3D" id="3.30.160.70">
    <property type="entry name" value="Methylated DNA-protein cysteine methyltransferase domain"/>
    <property type="match status" value="1"/>
</dbReference>
<dbReference type="SUPFAM" id="SSF46767">
    <property type="entry name" value="Methylated DNA-protein cysteine methyltransferase, C-terminal domain"/>
    <property type="match status" value="1"/>
</dbReference>
<evidence type="ECO:0000256" key="1">
    <source>
        <dbReference type="ARBA" id="ARBA00022763"/>
    </source>
</evidence>
<keyword evidence="1" id="KW-0227">DNA damage</keyword>
<dbReference type="PANTHER" id="PTHR10815">
    <property type="entry name" value="METHYLATED-DNA--PROTEIN-CYSTEINE METHYLTRANSFERASE"/>
    <property type="match status" value="1"/>
</dbReference>
<dbReference type="CDD" id="cd06445">
    <property type="entry name" value="ATase"/>
    <property type="match status" value="1"/>
</dbReference>
<dbReference type="PANTHER" id="PTHR10815:SF5">
    <property type="entry name" value="METHYLATED-DNA--PROTEIN-CYSTEINE METHYLTRANSFERASE"/>
    <property type="match status" value="1"/>
</dbReference>
<accession>A0ABP7L742</accession>
<dbReference type="EMBL" id="BAABCN010000017">
    <property type="protein sequence ID" value="GAA3893756.1"/>
    <property type="molecule type" value="Genomic_DNA"/>
</dbReference>
<evidence type="ECO:0000313" key="4">
    <source>
        <dbReference type="Proteomes" id="UP001501803"/>
    </source>
</evidence>
<feature type="domain" description="Methylated-DNA-[protein]-cysteine S-methyltransferase DNA binding" evidence="2">
    <location>
        <begin position="51"/>
        <end position="132"/>
    </location>
</feature>
<evidence type="ECO:0000313" key="3">
    <source>
        <dbReference type="EMBL" id="GAA3893756.1"/>
    </source>
</evidence>
<gene>
    <name evidence="3" type="ORF">GCM10022381_39260</name>
</gene>
<dbReference type="InterPro" id="IPR014048">
    <property type="entry name" value="MethylDNA_cys_MeTrfase_DNA-bd"/>
</dbReference>
<dbReference type="InterPro" id="IPR036388">
    <property type="entry name" value="WH-like_DNA-bd_sf"/>
</dbReference>
<name>A0ABP7L742_9MICO</name>
<keyword evidence="4" id="KW-1185">Reference proteome</keyword>
<dbReference type="SUPFAM" id="SSF53155">
    <property type="entry name" value="Methylated DNA-protein cysteine methyltransferase domain"/>
    <property type="match status" value="1"/>
</dbReference>
<dbReference type="InterPro" id="IPR036631">
    <property type="entry name" value="MGMT_N_sf"/>
</dbReference>
<dbReference type="Proteomes" id="UP001501803">
    <property type="component" value="Unassembled WGS sequence"/>
</dbReference>